<evidence type="ECO:0000313" key="4">
    <source>
        <dbReference type="Proteomes" id="UP000245764"/>
    </source>
</evidence>
<dbReference type="Proteomes" id="UP000245764">
    <property type="component" value="Chromosome 10"/>
</dbReference>
<dbReference type="GO" id="GO:0008168">
    <property type="term" value="F:methyltransferase activity"/>
    <property type="evidence" value="ECO:0007669"/>
    <property type="project" value="TreeGrafter"/>
</dbReference>
<gene>
    <name evidence="3" type="ORF">ZT1E4_G9900</name>
</gene>
<accession>A0A2H1H009</accession>
<feature type="domain" description="Methyltransferase" evidence="2">
    <location>
        <begin position="77"/>
        <end position="185"/>
    </location>
</feature>
<dbReference type="CDD" id="cd02440">
    <property type="entry name" value="AdoMet_MTases"/>
    <property type="match status" value="1"/>
</dbReference>
<dbReference type="AlphaFoldDB" id="A0A2H1H009"/>
<dbReference type="InterPro" id="IPR029063">
    <property type="entry name" value="SAM-dependent_MTases_sf"/>
</dbReference>
<sequence>MGNCASTSRCPPAGKQVDDYDNDDDDVYSIEKSPGFMTTPDQSTAPRTILAGPISPNLHSQCAYLLPILSLLASEKPTLRVLDIGSGSGHLTIELALSLPSAQIIGTDACSAILSSARTFASYAGANNLTFQTADAHSLPFPDNSFDLIHTHQALAHFHSPVLAIKEMLRVTRPGGKICIREGDLTTARFWPEDEVLKECFDVIREVHGRDGGTVDAGMRLGGWVREAGVRAGRVERSCSAGWVESERERREYGGHWPGRCGGGVFREAAMELGVGSDRLDESVLVFFKLYIQHDDNRKTFGTATGQAEETHFSKEIDTWQAR</sequence>
<name>A0A2H1H009_ZYMTR</name>
<dbReference type="EMBL" id="LT854262">
    <property type="protein sequence ID" value="SMR59165.1"/>
    <property type="molecule type" value="Genomic_DNA"/>
</dbReference>
<dbReference type="InterPro" id="IPR025714">
    <property type="entry name" value="Methyltranfer_dom"/>
</dbReference>
<evidence type="ECO:0000313" key="3">
    <source>
        <dbReference type="EMBL" id="SMR59165.1"/>
    </source>
</evidence>
<evidence type="ECO:0000259" key="2">
    <source>
        <dbReference type="Pfam" id="PF13847"/>
    </source>
</evidence>
<dbReference type="Pfam" id="PF13847">
    <property type="entry name" value="Methyltransf_31"/>
    <property type="match status" value="1"/>
</dbReference>
<proteinExistence type="predicted"/>
<reference evidence="4" key="1">
    <citation type="submission" date="2017-05" db="EMBL/GenBank/DDBJ databases">
        <authorList>
            <person name="Song R."/>
            <person name="Chenine A.L."/>
            <person name="Ruprecht R.M."/>
        </authorList>
    </citation>
    <scope>NUCLEOTIDE SEQUENCE [LARGE SCALE GENOMIC DNA]</scope>
</reference>
<organism evidence="3 4">
    <name type="scientific">Zymoseptoria tritici ST99CH_1E4</name>
    <dbReference type="NCBI Taxonomy" id="1276532"/>
    <lineage>
        <taxon>Eukaryota</taxon>
        <taxon>Fungi</taxon>
        <taxon>Dikarya</taxon>
        <taxon>Ascomycota</taxon>
        <taxon>Pezizomycotina</taxon>
        <taxon>Dothideomycetes</taxon>
        <taxon>Dothideomycetidae</taxon>
        <taxon>Mycosphaerellales</taxon>
        <taxon>Mycosphaerellaceae</taxon>
        <taxon>Zymoseptoria</taxon>
    </lineage>
</organism>
<feature type="region of interest" description="Disordered" evidence="1">
    <location>
        <begin position="1"/>
        <end position="24"/>
    </location>
</feature>
<evidence type="ECO:0000256" key="1">
    <source>
        <dbReference type="SAM" id="MobiDB-lite"/>
    </source>
</evidence>
<dbReference type="Gene3D" id="3.40.50.150">
    <property type="entry name" value="Vaccinia Virus protein VP39"/>
    <property type="match status" value="1"/>
</dbReference>
<dbReference type="PANTHER" id="PTHR43591:SF24">
    <property type="entry name" value="2-METHOXY-6-POLYPRENYL-1,4-BENZOQUINOL METHYLASE, MITOCHONDRIAL"/>
    <property type="match status" value="1"/>
</dbReference>
<dbReference type="PANTHER" id="PTHR43591">
    <property type="entry name" value="METHYLTRANSFERASE"/>
    <property type="match status" value="1"/>
</dbReference>
<protein>
    <recommendedName>
        <fullName evidence="2">Methyltransferase domain-containing protein</fullName>
    </recommendedName>
</protein>
<dbReference type="SUPFAM" id="SSF53335">
    <property type="entry name" value="S-adenosyl-L-methionine-dependent methyltransferases"/>
    <property type="match status" value="1"/>
</dbReference>